<evidence type="ECO:0000313" key="1">
    <source>
        <dbReference type="EMBL" id="REC58255.1"/>
    </source>
</evidence>
<reference evidence="1 2" key="1">
    <citation type="journal article" date="2017" name="Int. J. Syst. Evol. Microbiol.">
        <title>Rhodosalinus sediminis gen. nov., sp. nov., isolated from marine saltern.</title>
        <authorList>
            <person name="Guo L.Y."/>
            <person name="Ling S.K."/>
            <person name="Li C.M."/>
            <person name="Chen G.J."/>
            <person name="Du Z.J."/>
        </authorList>
    </citation>
    <scope>NUCLEOTIDE SEQUENCE [LARGE SCALE GENOMIC DNA]</scope>
    <source>
        <strain evidence="1 2">WDN1C137</strain>
    </source>
</reference>
<organism evidence="1 2">
    <name type="scientific">Rhodosalinus sediminis</name>
    <dbReference type="NCBI Taxonomy" id="1940533"/>
    <lineage>
        <taxon>Bacteria</taxon>
        <taxon>Pseudomonadati</taxon>
        <taxon>Pseudomonadota</taxon>
        <taxon>Alphaproteobacteria</taxon>
        <taxon>Rhodobacterales</taxon>
        <taxon>Paracoccaceae</taxon>
        <taxon>Rhodosalinus</taxon>
    </lineage>
</organism>
<accession>A0A3D9BXL4</accession>
<dbReference type="AlphaFoldDB" id="A0A3D9BXL4"/>
<protein>
    <submittedName>
        <fullName evidence="1">Uncharacterized protein</fullName>
    </submittedName>
</protein>
<proteinExistence type="predicted"/>
<name>A0A3D9BXL4_9RHOB</name>
<sequence>MMRFKTFIETEDAQEQEQLDESILRTGALTTYATKARSAGNKSEQAFKAARSELQRPLSDDTLETRVERIDKALDKMLEGLLHQREQIGNGVAVDYAGHTFAQRQSRKSR</sequence>
<keyword evidence="2" id="KW-1185">Reference proteome</keyword>
<evidence type="ECO:0000313" key="2">
    <source>
        <dbReference type="Proteomes" id="UP000257131"/>
    </source>
</evidence>
<dbReference type="EMBL" id="QOHR01000003">
    <property type="protein sequence ID" value="REC58255.1"/>
    <property type="molecule type" value="Genomic_DNA"/>
</dbReference>
<dbReference type="Proteomes" id="UP000257131">
    <property type="component" value="Unassembled WGS sequence"/>
</dbReference>
<gene>
    <name evidence="1" type="ORF">DRV84_04295</name>
</gene>
<comment type="caution">
    <text evidence="1">The sequence shown here is derived from an EMBL/GenBank/DDBJ whole genome shotgun (WGS) entry which is preliminary data.</text>
</comment>